<reference evidence="1" key="2">
    <citation type="journal article" date="2015" name="Data Brief">
        <title>Shoot transcriptome of the giant reed, Arundo donax.</title>
        <authorList>
            <person name="Barrero R.A."/>
            <person name="Guerrero F.D."/>
            <person name="Moolhuijzen P."/>
            <person name="Goolsby J.A."/>
            <person name="Tidwell J."/>
            <person name="Bellgard S.E."/>
            <person name="Bellgard M.I."/>
        </authorList>
    </citation>
    <scope>NUCLEOTIDE SEQUENCE</scope>
    <source>
        <tissue evidence="1">Shoot tissue taken approximately 20 cm above the soil surface</tissue>
    </source>
</reference>
<accession>A0A0A9DX56</accession>
<organism evidence="1">
    <name type="scientific">Arundo donax</name>
    <name type="common">Giant reed</name>
    <name type="synonym">Donax arundinaceus</name>
    <dbReference type="NCBI Taxonomy" id="35708"/>
    <lineage>
        <taxon>Eukaryota</taxon>
        <taxon>Viridiplantae</taxon>
        <taxon>Streptophyta</taxon>
        <taxon>Embryophyta</taxon>
        <taxon>Tracheophyta</taxon>
        <taxon>Spermatophyta</taxon>
        <taxon>Magnoliopsida</taxon>
        <taxon>Liliopsida</taxon>
        <taxon>Poales</taxon>
        <taxon>Poaceae</taxon>
        <taxon>PACMAD clade</taxon>
        <taxon>Arundinoideae</taxon>
        <taxon>Arundineae</taxon>
        <taxon>Arundo</taxon>
    </lineage>
</organism>
<dbReference type="EMBL" id="GBRH01204796">
    <property type="protein sequence ID" value="JAD93099.1"/>
    <property type="molecule type" value="Transcribed_RNA"/>
</dbReference>
<name>A0A0A9DX56_ARUDO</name>
<evidence type="ECO:0000313" key="1">
    <source>
        <dbReference type="EMBL" id="JAD93099.1"/>
    </source>
</evidence>
<dbReference type="AlphaFoldDB" id="A0A0A9DX56"/>
<reference evidence="1" key="1">
    <citation type="submission" date="2014-09" db="EMBL/GenBank/DDBJ databases">
        <authorList>
            <person name="Magalhaes I.L.F."/>
            <person name="Oliveira U."/>
            <person name="Santos F.R."/>
            <person name="Vidigal T.H.D.A."/>
            <person name="Brescovit A.D."/>
            <person name="Santos A.J."/>
        </authorList>
    </citation>
    <scope>NUCLEOTIDE SEQUENCE</scope>
    <source>
        <tissue evidence="1">Shoot tissue taken approximately 20 cm above the soil surface</tissue>
    </source>
</reference>
<proteinExistence type="predicted"/>
<protein>
    <submittedName>
        <fullName evidence="1">Uncharacterized protein</fullName>
    </submittedName>
</protein>
<sequence length="43" mass="4779">MGWATRLGLVVVVPSVSVKDRTVVGLDKQALNVLVTCWCLWHQ</sequence>